<accession>A0A085WTP2</accession>
<name>A0A085WTP2_9BACT</name>
<dbReference type="RefSeq" id="WP_240486517.1">
    <property type="nucleotide sequence ID" value="NZ_JMCB01000002.1"/>
</dbReference>
<evidence type="ECO:0000313" key="1">
    <source>
        <dbReference type="EMBL" id="KFE71055.1"/>
    </source>
</evidence>
<dbReference type="InterPro" id="IPR011990">
    <property type="entry name" value="TPR-like_helical_dom_sf"/>
</dbReference>
<dbReference type="SUPFAM" id="SSF48452">
    <property type="entry name" value="TPR-like"/>
    <property type="match status" value="1"/>
</dbReference>
<evidence type="ECO:0000313" key="2">
    <source>
        <dbReference type="Proteomes" id="UP000028725"/>
    </source>
</evidence>
<protein>
    <submittedName>
        <fullName evidence="1">Uncharacterized protein</fullName>
    </submittedName>
</protein>
<comment type="caution">
    <text evidence="1">The sequence shown here is derived from an EMBL/GenBank/DDBJ whole genome shotgun (WGS) entry which is preliminary data.</text>
</comment>
<gene>
    <name evidence="1" type="ORF">DB31_3185</name>
</gene>
<keyword evidence="2" id="KW-1185">Reference proteome</keyword>
<organism evidence="1 2">
    <name type="scientific">Hyalangium minutum</name>
    <dbReference type="NCBI Taxonomy" id="394096"/>
    <lineage>
        <taxon>Bacteria</taxon>
        <taxon>Pseudomonadati</taxon>
        <taxon>Myxococcota</taxon>
        <taxon>Myxococcia</taxon>
        <taxon>Myxococcales</taxon>
        <taxon>Cystobacterineae</taxon>
        <taxon>Archangiaceae</taxon>
        <taxon>Hyalangium</taxon>
    </lineage>
</organism>
<sequence>MLLTLLALVLAGAPDAEQQLGFARALDTEGDYYRAIGEYKRFLYLYPDSPLADEARLAIGRAYVHGEQPDAAEAHFLSLAELSPEWRARTQLEVGWARYASGRSQAAILSLRSFLRWNDAQPPADTDRARYLLGWALLAEDRGEEALDAFASVSSLPEKGPLTQAARSWPSLPRKSPLLAGLLSIVPGAGHLYIGEPLTGLAALGWNGLFSFALYESIRRDQVGVAVLLGALEMIWYTGTIFGAVSGAQKYNRDVRLQALDGLRARFNDRPVSWPPSPVSR</sequence>
<proteinExistence type="predicted"/>
<dbReference type="AlphaFoldDB" id="A0A085WTP2"/>
<dbReference type="Proteomes" id="UP000028725">
    <property type="component" value="Unassembled WGS sequence"/>
</dbReference>
<dbReference type="Pfam" id="PF13432">
    <property type="entry name" value="TPR_16"/>
    <property type="match status" value="2"/>
</dbReference>
<dbReference type="Gene3D" id="1.25.40.10">
    <property type="entry name" value="Tetratricopeptide repeat domain"/>
    <property type="match status" value="2"/>
</dbReference>
<reference evidence="1 2" key="1">
    <citation type="submission" date="2014-04" db="EMBL/GenBank/DDBJ databases">
        <title>Genome assembly of Hyalangium minutum DSM 14724.</title>
        <authorList>
            <person name="Sharma G."/>
            <person name="Subramanian S."/>
        </authorList>
    </citation>
    <scope>NUCLEOTIDE SEQUENCE [LARGE SCALE GENOMIC DNA]</scope>
    <source>
        <strain evidence="1 2">DSM 14724</strain>
    </source>
</reference>
<dbReference type="EMBL" id="JMCB01000002">
    <property type="protein sequence ID" value="KFE71055.1"/>
    <property type="molecule type" value="Genomic_DNA"/>
</dbReference>
<dbReference type="STRING" id="394096.DB31_3185"/>